<organism evidence="2 3">
    <name type="scientific">Microbacterium insulae</name>
    <dbReference type="NCBI Taxonomy" id="483014"/>
    <lineage>
        <taxon>Bacteria</taxon>
        <taxon>Bacillati</taxon>
        <taxon>Actinomycetota</taxon>
        <taxon>Actinomycetes</taxon>
        <taxon>Micrococcales</taxon>
        <taxon>Microbacteriaceae</taxon>
        <taxon>Microbacterium</taxon>
    </lineage>
</organism>
<sequence>MLRRQAPPPPPHTCGWSTAEGRTVSNDECERCQLEDQLVLDTQIVAQKRRARTYRPARATTVERPASEIDIGATAPTQPRPVRRQTYIAPVVELDPDETLFPLQRRRDGAG</sequence>
<accession>A0ABW3AGV2</accession>
<dbReference type="Proteomes" id="UP001597055">
    <property type="component" value="Unassembled WGS sequence"/>
</dbReference>
<evidence type="ECO:0000313" key="3">
    <source>
        <dbReference type="Proteomes" id="UP001597055"/>
    </source>
</evidence>
<protein>
    <submittedName>
        <fullName evidence="2">Uncharacterized protein</fullName>
    </submittedName>
</protein>
<dbReference type="RefSeq" id="WP_204977865.1">
    <property type="nucleotide sequence ID" value="NZ_JBHTII010000001.1"/>
</dbReference>
<reference evidence="3" key="1">
    <citation type="journal article" date="2019" name="Int. J. Syst. Evol. Microbiol.">
        <title>The Global Catalogue of Microorganisms (GCM) 10K type strain sequencing project: providing services to taxonomists for standard genome sequencing and annotation.</title>
        <authorList>
            <consortium name="The Broad Institute Genomics Platform"/>
            <consortium name="The Broad Institute Genome Sequencing Center for Infectious Disease"/>
            <person name="Wu L."/>
            <person name="Ma J."/>
        </authorList>
    </citation>
    <scope>NUCLEOTIDE SEQUENCE [LARGE SCALE GENOMIC DNA]</scope>
    <source>
        <strain evidence="3">CCUG 54523</strain>
    </source>
</reference>
<comment type="caution">
    <text evidence="2">The sequence shown here is derived from an EMBL/GenBank/DDBJ whole genome shotgun (WGS) entry which is preliminary data.</text>
</comment>
<dbReference type="EMBL" id="JBHTII010000001">
    <property type="protein sequence ID" value="MFD0790163.1"/>
    <property type="molecule type" value="Genomic_DNA"/>
</dbReference>
<feature type="region of interest" description="Disordered" evidence="1">
    <location>
        <begin position="1"/>
        <end position="20"/>
    </location>
</feature>
<gene>
    <name evidence="2" type="ORF">ACFQ0P_07115</name>
</gene>
<evidence type="ECO:0000256" key="1">
    <source>
        <dbReference type="SAM" id="MobiDB-lite"/>
    </source>
</evidence>
<feature type="region of interest" description="Disordered" evidence="1">
    <location>
        <begin position="52"/>
        <end position="83"/>
    </location>
</feature>
<keyword evidence="3" id="KW-1185">Reference proteome</keyword>
<feature type="compositionally biased region" description="Pro residues" evidence="1">
    <location>
        <begin position="1"/>
        <end position="12"/>
    </location>
</feature>
<name>A0ABW3AGV2_9MICO</name>
<evidence type="ECO:0000313" key="2">
    <source>
        <dbReference type="EMBL" id="MFD0790163.1"/>
    </source>
</evidence>
<proteinExistence type="predicted"/>